<dbReference type="Pfam" id="PF00534">
    <property type="entry name" value="Glycos_transf_1"/>
    <property type="match status" value="1"/>
</dbReference>
<accession>A0A415QF74</accession>
<name>A0A415QF74_9BACT</name>
<evidence type="ECO:0000259" key="1">
    <source>
        <dbReference type="Pfam" id="PF00534"/>
    </source>
</evidence>
<protein>
    <submittedName>
        <fullName evidence="3">Glycosyltransferase family 1 protein</fullName>
    </submittedName>
</protein>
<dbReference type="PANTHER" id="PTHR45947">
    <property type="entry name" value="SULFOQUINOVOSYL TRANSFERASE SQD2"/>
    <property type="match status" value="1"/>
</dbReference>
<reference evidence="3 4" key="1">
    <citation type="submission" date="2018-08" db="EMBL/GenBank/DDBJ databases">
        <title>A genome reference for cultivated species of the human gut microbiota.</title>
        <authorList>
            <person name="Zou Y."/>
            <person name="Xue W."/>
            <person name="Luo G."/>
        </authorList>
    </citation>
    <scope>NUCLEOTIDE SEQUENCE [LARGE SCALE GENOMIC DNA]</scope>
    <source>
        <strain evidence="3 4">AF34-33</strain>
    </source>
</reference>
<dbReference type="InterPro" id="IPR001296">
    <property type="entry name" value="Glyco_trans_1"/>
</dbReference>
<dbReference type="InterPro" id="IPR028098">
    <property type="entry name" value="Glyco_trans_4-like_N"/>
</dbReference>
<dbReference type="CDD" id="cd03812">
    <property type="entry name" value="GT4_CapH-like"/>
    <property type="match status" value="1"/>
</dbReference>
<gene>
    <name evidence="3" type="ORF">DWZ68_13610</name>
</gene>
<keyword evidence="3" id="KW-0808">Transferase</keyword>
<dbReference type="PANTHER" id="PTHR45947:SF3">
    <property type="entry name" value="SULFOQUINOVOSYL TRANSFERASE SQD2"/>
    <property type="match status" value="1"/>
</dbReference>
<evidence type="ECO:0000313" key="3">
    <source>
        <dbReference type="EMBL" id="RHM41501.1"/>
    </source>
</evidence>
<organism evidence="3 4">
    <name type="scientific">Butyricimonas virosa</name>
    <dbReference type="NCBI Taxonomy" id="544645"/>
    <lineage>
        <taxon>Bacteria</taxon>
        <taxon>Pseudomonadati</taxon>
        <taxon>Bacteroidota</taxon>
        <taxon>Bacteroidia</taxon>
        <taxon>Bacteroidales</taxon>
        <taxon>Odoribacteraceae</taxon>
        <taxon>Butyricimonas</taxon>
    </lineage>
</organism>
<dbReference type="InterPro" id="IPR050194">
    <property type="entry name" value="Glycosyltransferase_grp1"/>
</dbReference>
<evidence type="ECO:0000259" key="2">
    <source>
        <dbReference type="Pfam" id="PF13439"/>
    </source>
</evidence>
<dbReference type="AlphaFoldDB" id="A0A415QF74"/>
<evidence type="ECO:0000313" key="4">
    <source>
        <dbReference type="Proteomes" id="UP000286038"/>
    </source>
</evidence>
<dbReference type="Pfam" id="PF13439">
    <property type="entry name" value="Glyco_transf_4"/>
    <property type="match status" value="1"/>
</dbReference>
<dbReference type="RefSeq" id="WP_118450618.1">
    <property type="nucleotide sequence ID" value="NZ_CABJDM010000020.1"/>
</dbReference>
<feature type="domain" description="Glycosyl transferase family 1" evidence="1">
    <location>
        <begin position="193"/>
        <end position="305"/>
    </location>
</feature>
<sequence>MIKVLQITGQLARNGTETFIMNVFRNINRQKIMFDFLLFTQAIENGYYQEAESLGAKIYRLPERKSGVVKYWRALDRFFKEHAREYDAVHFNGNSFTSVTAVYYAKKYKIPIRIVHSHNSSTRGFHNKILHKLNKLFIHKIATDYLACSDRAAIWAYGNTSVLAKSKIINNGINLDEYHYNECLRGQVRREMEIEKEFVIGNVGRLTNVKNHVYLIDVFAKIKEIRKNSLLLIVGEGELRDFLHEKVKALGLDGSIKFLGIREDISKIMQAMDVFVMPSLYEGLPFVLIEAQAAGLPCFVSDTISRKVALTPSLKFLDITSRPEVWAEAIVADSSVSREVISNSELLKNYSIKNTCIVLDEIYSQNTAN</sequence>
<dbReference type="Gene3D" id="3.40.50.2000">
    <property type="entry name" value="Glycogen Phosphorylase B"/>
    <property type="match status" value="2"/>
</dbReference>
<dbReference type="Proteomes" id="UP000286038">
    <property type="component" value="Unassembled WGS sequence"/>
</dbReference>
<comment type="caution">
    <text evidence="3">The sequence shown here is derived from an EMBL/GenBank/DDBJ whole genome shotgun (WGS) entry which is preliminary data.</text>
</comment>
<dbReference type="GO" id="GO:0016757">
    <property type="term" value="F:glycosyltransferase activity"/>
    <property type="evidence" value="ECO:0007669"/>
    <property type="project" value="InterPro"/>
</dbReference>
<dbReference type="SUPFAM" id="SSF53756">
    <property type="entry name" value="UDP-Glycosyltransferase/glycogen phosphorylase"/>
    <property type="match status" value="1"/>
</dbReference>
<dbReference type="EMBL" id="QRPV01000020">
    <property type="protein sequence ID" value="RHM41501.1"/>
    <property type="molecule type" value="Genomic_DNA"/>
</dbReference>
<proteinExistence type="predicted"/>
<feature type="domain" description="Glycosyltransferase subfamily 4-like N-terminal" evidence="2">
    <location>
        <begin position="14"/>
        <end position="176"/>
    </location>
</feature>